<organism evidence="1 2">
    <name type="scientific">Nephila pilipes</name>
    <name type="common">Giant wood spider</name>
    <name type="synonym">Nephila maculata</name>
    <dbReference type="NCBI Taxonomy" id="299642"/>
    <lineage>
        <taxon>Eukaryota</taxon>
        <taxon>Metazoa</taxon>
        <taxon>Ecdysozoa</taxon>
        <taxon>Arthropoda</taxon>
        <taxon>Chelicerata</taxon>
        <taxon>Arachnida</taxon>
        <taxon>Araneae</taxon>
        <taxon>Araneomorphae</taxon>
        <taxon>Entelegynae</taxon>
        <taxon>Araneoidea</taxon>
        <taxon>Nephilidae</taxon>
        <taxon>Nephila</taxon>
    </lineage>
</organism>
<evidence type="ECO:0000313" key="1">
    <source>
        <dbReference type="EMBL" id="GFT10926.1"/>
    </source>
</evidence>
<dbReference type="EMBL" id="BMAW01057424">
    <property type="protein sequence ID" value="GFT10926.1"/>
    <property type="molecule type" value="Genomic_DNA"/>
</dbReference>
<proteinExistence type="predicted"/>
<dbReference type="AlphaFoldDB" id="A0A8X6NEX4"/>
<dbReference type="Proteomes" id="UP000887013">
    <property type="component" value="Unassembled WGS sequence"/>
</dbReference>
<accession>A0A8X6NEX4</accession>
<keyword evidence="2" id="KW-1185">Reference proteome</keyword>
<name>A0A8X6NEX4_NEPPI</name>
<evidence type="ECO:0000313" key="2">
    <source>
        <dbReference type="Proteomes" id="UP000887013"/>
    </source>
</evidence>
<sequence length="107" mass="12262">MGRHQSGGRNVIITCTGGSEKRVLRRPKCTEIRSPSTPTRYGRNLLLMRANNIDWQALTPISLDLSIIRFKSFSIHRLLQSSIRTDYYKLRALRKINSTLSLPTPHN</sequence>
<reference evidence="1" key="1">
    <citation type="submission" date="2020-08" db="EMBL/GenBank/DDBJ databases">
        <title>Multicomponent nature underlies the extraordinary mechanical properties of spider dragline silk.</title>
        <authorList>
            <person name="Kono N."/>
            <person name="Nakamura H."/>
            <person name="Mori M."/>
            <person name="Yoshida Y."/>
            <person name="Ohtoshi R."/>
            <person name="Malay A.D."/>
            <person name="Moran D.A.P."/>
            <person name="Tomita M."/>
            <person name="Numata K."/>
            <person name="Arakawa K."/>
        </authorList>
    </citation>
    <scope>NUCLEOTIDE SEQUENCE</scope>
</reference>
<comment type="caution">
    <text evidence="1">The sequence shown here is derived from an EMBL/GenBank/DDBJ whole genome shotgun (WGS) entry which is preliminary data.</text>
</comment>
<protein>
    <submittedName>
        <fullName evidence="1">Uncharacterized protein</fullName>
    </submittedName>
</protein>
<gene>
    <name evidence="1" type="ORF">NPIL_450811</name>
</gene>